<protein>
    <recommendedName>
        <fullName evidence="4">Lipoprotein</fullName>
    </recommendedName>
</protein>
<gene>
    <name evidence="2" type="ORF">BHC57_05720</name>
</gene>
<dbReference type="AlphaFoldDB" id="A0A855FL92"/>
<evidence type="ECO:0008006" key="4">
    <source>
        <dbReference type="Google" id="ProtNLM"/>
    </source>
</evidence>
<reference evidence="2 3" key="1">
    <citation type="journal article" date="2017" name="MBio">
        <title>Type VI secretion-mediated competition in the bee gut microbiome.</title>
        <authorList>
            <person name="Steele M.I."/>
            <person name="Kwong W.K."/>
            <person name="Powell J.E."/>
            <person name="Whiteley M."/>
            <person name="Moran N.A."/>
        </authorList>
    </citation>
    <scope>NUCLEOTIDE SEQUENCE [LARGE SCALE GENOMIC DNA]</scope>
    <source>
        <strain evidence="2 3">HK3</strain>
    </source>
</reference>
<sequence length="230" mass="25377">MRLRQLLLPLSIIALLSACANNRHHVQPRDYSQFQQSNPHSIMVMLPTNSSVDVKAPYAVVAQTTQPLAESGYYVFPVALVHETFKDNGLNDGAEIQAVQLNKIRKVYNPDAILYLNVEDYGTKYKVISSVTTVTVNAKLVDARNGTVLWTGRKNITLDSSSNSNNNGLFSLMVNAVITQISDKVSDRAYKVAGVVDANLLSAQERNGILYGPYSSRYKKPDTTTIEPVN</sequence>
<dbReference type="PROSITE" id="PS51257">
    <property type="entry name" value="PROKAR_LIPOPROTEIN"/>
    <property type="match status" value="1"/>
</dbReference>
<name>A0A855FL92_9NEIS</name>
<evidence type="ECO:0000313" key="3">
    <source>
        <dbReference type="Proteomes" id="UP000230463"/>
    </source>
</evidence>
<dbReference type="RefSeq" id="WP_100123656.1">
    <property type="nucleotide sequence ID" value="NZ_MEIO01000025.1"/>
</dbReference>
<evidence type="ECO:0000313" key="2">
    <source>
        <dbReference type="EMBL" id="PIT59789.1"/>
    </source>
</evidence>
<comment type="caution">
    <text evidence="2">The sequence shown here is derived from an EMBL/GenBank/DDBJ whole genome shotgun (WGS) entry which is preliminary data.</text>
</comment>
<accession>A0A855FL92</accession>
<evidence type="ECO:0000256" key="1">
    <source>
        <dbReference type="SAM" id="SignalP"/>
    </source>
</evidence>
<dbReference type="EMBL" id="MEIU01000057">
    <property type="protein sequence ID" value="PIT59789.1"/>
    <property type="molecule type" value="Genomic_DNA"/>
</dbReference>
<dbReference type="Proteomes" id="UP000230463">
    <property type="component" value="Unassembled WGS sequence"/>
</dbReference>
<feature type="signal peptide" evidence="1">
    <location>
        <begin position="1"/>
        <end position="20"/>
    </location>
</feature>
<proteinExistence type="predicted"/>
<organism evidence="2 3">
    <name type="scientific">Snodgrassella alvi</name>
    <dbReference type="NCBI Taxonomy" id="1196083"/>
    <lineage>
        <taxon>Bacteria</taxon>
        <taxon>Pseudomonadati</taxon>
        <taxon>Pseudomonadota</taxon>
        <taxon>Betaproteobacteria</taxon>
        <taxon>Neisseriales</taxon>
        <taxon>Neisseriaceae</taxon>
        <taxon>Snodgrassella</taxon>
    </lineage>
</organism>
<dbReference type="InterPro" id="IPR008517">
    <property type="entry name" value="GNA1162-like"/>
</dbReference>
<feature type="chain" id="PRO_5033037408" description="Lipoprotein" evidence="1">
    <location>
        <begin position="21"/>
        <end position="230"/>
    </location>
</feature>
<dbReference type="Pfam" id="PF05643">
    <property type="entry name" value="GNA1162-like"/>
    <property type="match status" value="1"/>
</dbReference>
<keyword evidence="1" id="KW-0732">Signal</keyword>
<dbReference type="Gene3D" id="3.40.50.10610">
    <property type="entry name" value="ABC-type transport auxiliary lipoprotein component"/>
    <property type="match status" value="1"/>
</dbReference>